<dbReference type="SMART" id="SM00487">
    <property type="entry name" value="DEXDc"/>
    <property type="match status" value="1"/>
</dbReference>
<keyword evidence="6 12" id="KW-0347">Helicase</keyword>
<sequence>MDPTHQPFRLYAEVIVNANINKILDYGIPAELENLVTVGSVVKVPLQRKLTNDKYKIAIVLKIKSSSDFVHVIQPILDISYEGITLPQDLIDLIFWISQYYFCPLGSAVSLFLPTVYAQTHSTKHQNNVFLGQNAERTQEILKTLDNPQQIAVLRKLLKTTKPLTPPELMRKTEVSAKTLDALVKQKFIRIVDSADLEIQDEQLHYFLPDPPTLNQEQLDAVNTISQSLVAEQFQTCLLFGVTGSGKTEVYLQVIRKARALGKSVILLVPEVALTIQTLSFFKMHFGSEVGVLHYKLSDSERTQTWHKASRGLINIIIGPRSAIFCPIQNLGLIIVDEEHDSAYKQSDLPPFYQARDVAVMRGKMTNATVILGSATPSLESYTNALSKKYTLSVLSKRASTSTPTKVFLIDMNLEMEKTRKKPFFSQTVIRSIEQRLEVGEQTIIFFNRRGFHTNVSCSSCKYTLKCPHCDMILTFHKTERILLCHLCNTRLSKPITSCPQCLGTMTLQYRGAGTEKIETLLREFFPTARTIRLDSDTTRFRGSHDALVKQFATGKADILIGTQMIAKGMHFPAVTLSVVLSGDSGLYIPDFRAAEQVFQLITQVTGRSGRSHLPGEVLIQTFLPQNSTISHALAQDFPAFYKEEILGRKVCNYPPFTRLIRCIFLGKCSDYTLKETQRVHTLIKQNLDSQASLMEISPCGHFKVKDLFHYQFLIKTRNILVANKQIQEALAAAKLSSKVRCIVDVDPVTTFF</sequence>
<keyword evidence="4 12" id="KW-0547">Nucleotide-binding</keyword>
<dbReference type="FunFam" id="3.40.50.300:FF:000489">
    <property type="entry name" value="Primosome assembly protein PriA"/>
    <property type="match status" value="1"/>
</dbReference>
<dbReference type="GO" id="GO:0008270">
    <property type="term" value="F:zinc ion binding"/>
    <property type="evidence" value="ECO:0007669"/>
    <property type="project" value="UniProtKB-UniRule"/>
</dbReference>
<feature type="binding site" evidence="12">
    <location>
        <position position="485"/>
    </location>
    <ligand>
        <name>Zn(2+)</name>
        <dbReference type="ChEBI" id="CHEBI:29105"/>
        <label>2</label>
    </ligand>
</feature>
<dbReference type="GO" id="GO:0006310">
    <property type="term" value="P:DNA recombination"/>
    <property type="evidence" value="ECO:0007669"/>
    <property type="project" value="InterPro"/>
</dbReference>
<reference evidence="14 15" key="1">
    <citation type="journal article" date="2005" name="Infect. Immun.">
        <title>Comparative genomic analysis of Chlamydia trachomatis oculotropic and genitotropic strains.</title>
        <authorList>
            <person name="Carlson J.H."/>
            <person name="Porcella S.F."/>
            <person name="McClarty G."/>
            <person name="Caldwell H.D."/>
        </authorList>
    </citation>
    <scope>NUCLEOTIDE SEQUENCE [LARGE SCALE GENOMIC DNA]</scope>
    <source>
        <strain evidence="15">ATCC VR-571B / DSM 19440 / HAR-13</strain>
    </source>
</reference>
<feature type="binding site" evidence="12">
    <location>
        <position position="467"/>
    </location>
    <ligand>
        <name>Zn(2+)</name>
        <dbReference type="ChEBI" id="CHEBI:29105"/>
        <label>2</label>
    </ligand>
</feature>
<evidence type="ECO:0000256" key="4">
    <source>
        <dbReference type="ARBA" id="ARBA00022741"/>
    </source>
</evidence>
<keyword evidence="8 12" id="KW-0067">ATP-binding</keyword>
<dbReference type="GO" id="GO:0006302">
    <property type="term" value="P:double-strand break repair"/>
    <property type="evidence" value="ECO:0007669"/>
    <property type="project" value="InterPro"/>
</dbReference>
<gene>
    <name evidence="12" type="primary">priA</name>
    <name evidence="14" type="ordered locus">CTA_0848</name>
</gene>
<evidence type="ECO:0000313" key="14">
    <source>
        <dbReference type="EMBL" id="AAX51058.1"/>
    </source>
</evidence>
<dbReference type="GO" id="GO:0006270">
    <property type="term" value="P:DNA replication initiation"/>
    <property type="evidence" value="ECO:0007669"/>
    <property type="project" value="TreeGrafter"/>
</dbReference>
<dbReference type="RefSeq" id="WP_009872158.1">
    <property type="nucleotide sequence ID" value="NC_007429.1"/>
</dbReference>
<evidence type="ECO:0000256" key="10">
    <source>
        <dbReference type="ARBA" id="ARBA00023235"/>
    </source>
</evidence>
<dbReference type="GO" id="GO:1990077">
    <property type="term" value="C:primosome complex"/>
    <property type="evidence" value="ECO:0007669"/>
    <property type="project" value="UniProtKB-UniRule"/>
</dbReference>
<comment type="similarity">
    <text evidence="12">Belongs to the helicase family. PriA subfamily.</text>
</comment>
<keyword evidence="1 12" id="KW-0639">Primosome</keyword>
<keyword evidence="10 12" id="KW-0413">Isomerase</keyword>
<dbReference type="GO" id="GO:0016887">
    <property type="term" value="F:ATP hydrolysis activity"/>
    <property type="evidence" value="ECO:0007669"/>
    <property type="project" value="RHEA"/>
</dbReference>
<dbReference type="GO" id="GO:0043138">
    <property type="term" value="F:3'-5' DNA helicase activity"/>
    <property type="evidence" value="ECO:0007669"/>
    <property type="project" value="UniProtKB-EC"/>
</dbReference>
<keyword evidence="15" id="KW-1185">Reference proteome</keyword>
<dbReference type="GO" id="GO:0003677">
    <property type="term" value="F:DNA binding"/>
    <property type="evidence" value="ECO:0007669"/>
    <property type="project" value="UniProtKB-UniRule"/>
</dbReference>
<organism evidence="14 15">
    <name type="scientific">Chlamydia trachomatis serovar A (strain ATCC VR-571B / DSM 19440 / HAR-13)</name>
    <dbReference type="NCBI Taxonomy" id="315277"/>
    <lineage>
        <taxon>Bacteria</taxon>
        <taxon>Pseudomonadati</taxon>
        <taxon>Chlamydiota</taxon>
        <taxon>Chlamydiia</taxon>
        <taxon>Chlamydiales</taxon>
        <taxon>Chlamydiaceae</taxon>
        <taxon>Chlamydia/Chlamydophila group</taxon>
        <taxon>Chlamydia</taxon>
    </lineage>
</organism>
<dbReference type="PROSITE" id="PS51192">
    <property type="entry name" value="HELICASE_ATP_BIND_1"/>
    <property type="match status" value="1"/>
</dbReference>
<dbReference type="AlphaFoldDB" id="A0A0H2X1S1"/>
<evidence type="ECO:0000256" key="7">
    <source>
        <dbReference type="ARBA" id="ARBA00022833"/>
    </source>
</evidence>
<keyword evidence="3 12" id="KW-0479">Metal-binding</keyword>
<feature type="domain" description="Helicase ATP-binding" evidence="13">
    <location>
        <begin position="228"/>
        <end position="395"/>
    </location>
</feature>
<evidence type="ECO:0000256" key="12">
    <source>
        <dbReference type="HAMAP-Rule" id="MF_00983"/>
    </source>
</evidence>
<keyword evidence="7 12" id="KW-0862">Zinc</keyword>
<dbReference type="Gene3D" id="3.40.50.300">
    <property type="entry name" value="P-loop containing nucleotide triphosphate hydrolases"/>
    <property type="match status" value="2"/>
</dbReference>
<dbReference type="InterPro" id="IPR041236">
    <property type="entry name" value="PriA_C"/>
</dbReference>
<dbReference type="NCBIfam" id="NF004066">
    <property type="entry name" value="PRK05580.1-3"/>
    <property type="match status" value="1"/>
</dbReference>
<dbReference type="GO" id="GO:0006269">
    <property type="term" value="P:DNA replication, synthesis of primer"/>
    <property type="evidence" value="ECO:0007669"/>
    <property type="project" value="UniProtKB-KW"/>
</dbReference>
<dbReference type="PANTHER" id="PTHR30580">
    <property type="entry name" value="PRIMOSOMAL PROTEIN N"/>
    <property type="match status" value="1"/>
</dbReference>
<feature type="binding site" evidence="12">
    <location>
        <position position="499"/>
    </location>
    <ligand>
        <name>Zn(2+)</name>
        <dbReference type="ChEBI" id="CHEBI:29105"/>
        <label>1</label>
    </ligand>
</feature>
<evidence type="ECO:0000256" key="2">
    <source>
        <dbReference type="ARBA" id="ARBA00022705"/>
    </source>
</evidence>
<feature type="binding site" evidence="12">
    <location>
        <position position="502"/>
    </location>
    <ligand>
        <name>Zn(2+)</name>
        <dbReference type="ChEBI" id="CHEBI:29105"/>
        <label>1</label>
    </ligand>
</feature>
<evidence type="ECO:0000256" key="11">
    <source>
        <dbReference type="ARBA" id="ARBA00048988"/>
    </source>
</evidence>
<dbReference type="SUPFAM" id="SSF52540">
    <property type="entry name" value="P-loop containing nucleoside triphosphate hydrolases"/>
    <property type="match status" value="2"/>
</dbReference>
<dbReference type="EC" id="5.6.2.4" evidence="12"/>
<dbReference type="Pfam" id="PF18074">
    <property type="entry name" value="PriA_C"/>
    <property type="match status" value="1"/>
</dbReference>
<dbReference type="SMART" id="SM00490">
    <property type="entry name" value="HELICc"/>
    <property type="match status" value="1"/>
</dbReference>
<protein>
    <recommendedName>
        <fullName evidence="12">Replication restart protein PriA</fullName>
    </recommendedName>
    <alternativeName>
        <fullName evidence="12">ATP-dependent DNA helicase PriA</fullName>
        <ecNumber evidence="12">5.6.2.4</ecNumber>
    </alternativeName>
    <alternativeName>
        <fullName evidence="12">DNA 3'-5' helicase PriA</fullName>
    </alternativeName>
</protein>
<evidence type="ECO:0000256" key="6">
    <source>
        <dbReference type="ARBA" id="ARBA00022806"/>
    </source>
</evidence>
<dbReference type="CDD" id="cd18804">
    <property type="entry name" value="SF2_C_priA"/>
    <property type="match status" value="1"/>
</dbReference>
<accession>A0A0H2X1S1</accession>
<evidence type="ECO:0000256" key="8">
    <source>
        <dbReference type="ARBA" id="ARBA00022840"/>
    </source>
</evidence>
<dbReference type="InterPro" id="IPR005259">
    <property type="entry name" value="PriA"/>
</dbReference>
<evidence type="ECO:0000256" key="5">
    <source>
        <dbReference type="ARBA" id="ARBA00022801"/>
    </source>
</evidence>
<dbReference type="Pfam" id="PF18319">
    <property type="entry name" value="Zn_ribbon_PriA"/>
    <property type="match status" value="1"/>
</dbReference>
<dbReference type="CDD" id="cd17929">
    <property type="entry name" value="DEXHc_priA"/>
    <property type="match status" value="1"/>
</dbReference>
<dbReference type="InterPro" id="IPR041222">
    <property type="entry name" value="PriA_3primeBD"/>
</dbReference>
<feature type="binding site" evidence="12">
    <location>
        <position position="470"/>
    </location>
    <ligand>
        <name>Zn(2+)</name>
        <dbReference type="ChEBI" id="CHEBI:29105"/>
        <label>2</label>
    </ligand>
</feature>
<dbReference type="KEGG" id="cta:CTA_0848"/>
<dbReference type="HOGENOM" id="CLU_013353_3_1_0"/>
<dbReference type="InterPro" id="IPR042115">
    <property type="entry name" value="PriA_3primeBD_sf"/>
</dbReference>
<name>A0A0H2X1S1_CHLTA</name>
<dbReference type="InterPro" id="IPR011545">
    <property type="entry name" value="DEAD/DEAH_box_helicase_dom"/>
</dbReference>
<dbReference type="Gene3D" id="3.40.1440.60">
    <property type="entry name" value="PriA, 3(prime) DNA-binding domain"/>
    <property type="match status" value="1"/>
</dbReference>
<dbReference type="Pfam" id="PF17764">
    <property type="entry name" value="PriA_3primeBD"/>
    <property type="match status" value="1"/>
</dbReference>
<dbReference type="EMBL" id="CP000051">
    <property type="protein sequence ID" value="AAX51058.1"/>
    <property type="molecule type" value="Genomic_DNA"/>
</dbReference>
<comment type="cofactor">
    <cofactor evidence="12">
        <name>Zn(2+)</name>
        <dbReference type="ChEBI" id="CHEBI:29105"/>
    </cofactor>
    <text evidence="12">Binds 2 zinc ions per subunit.</text>
</comment>
<proteinExistence type="inferred from homology"/>
<feature type="binding site" evidence="12">
    <location>
        <position position="488"/>
    </location>
    <ligand>
        <name>Zn(2+)</name>
        <dbReference type="ChEBI" id="CHEBI:29105"/>
        <label>2</label>
    </ligand>
</feature>
<dbReference type="Proteomes" id="UP000002532">
    <property type="component" value="Chromosome"/>
</dbReference>
<dbReference type="PANTHER" id="PTHR30580:SF0">
    <property type="entry name" value="PRIMOSOMAL PROTEIN N"/>
    <property type="match status" value="1"/>
</dbReference>
<comment type="catalytic activity">
    <reaction evidence="12">
        <text>Couples ATP hydrolysis with the unwinding of duplex DNA by translocating in the 3'-5' direction.</text>
        <dbReference type="EC" id="5.6.2.4"/>
    </reaction>
</comment>
<feature type="binding site" evidence="12">
    <location>
        <position position="458"/>
    </location>
    <ligand>
        <name>Zn(2+)</name>
        <dbReference type="ChEBI" id="CHEBI:29105"/>
        <label>1</label>
    </ligand>
</feature>
<feature type="binding site" evidence="12">
    <location>
        <position position="461"/>
    </location>
    <ligand>
        <name>Zn(2+)</name>
        <dbReference type="ChEBI" id="CHEBI:29105"/>
        <label>1</label>
    </ligand>
</feature>
<keyword evidence="9 12" id="KW-0238">DNA-binding</keyword>
<dbReference type="Pfam" id="PF00270">
    <property type="entry name" value="DEAD"/>
    <property type="match status" value="1"/>
</dbReference>
<comment type="subunit">
    <text evidence="12">Component of the replication restart primosome.</text>
</comment>
<evidence type="ECO:0000259" key="13">
    <source>
        <dbReference type="PROSITE" id="PS51192"/>
    </source>
</evidence>
<comment type="function">
    <text evidence="12">Initiates the restart of stalled replication forks, which reloads the replicative helicase on sites other than the origin of replication. Recognizes and binds to abandoned replication forks and remodels them to uncover a helicase loading site. Promotes assembly of the primosome at these replication forks.</text>
</comment>
<dbReference type="HAMAP" id="MF_00983">
    <property type="entry name" value="PriA"/>
    <property type="match status" value="1"/>
</dbReference>
<keyword evidence="2 12" id="KW-0235">DNA replication</keyword>
<dbReference type="InterPro" id="IPR040498">
    <property type="entry name" value="PriA_CRR"/>
</dbReference>
<comment type="catalytic activity">
    <reaction evidence="11 12">
        <text>ATP + H2O = ADP + phosphate + H(+)</text>
        <dbReference type="Rhea" id="RHEA:13065"/>
        <dbReference type="ChEBI" id="CHEBI:15377"/>
        <dbReference type="ChEBI" id="CHEBI:15378"/>
        <dbReference type="ChEBI" id="CHEBI:30616"/>
        <dbReference type="ChEBI" id="CHEBI:43474"/>
        <dbReference type="ChEBI" id="CHEBI:456216"/>
        <dbReference type="EC" id="5.6.2.4"/>
    </reaction>
</comment>
<dbReference type="InterPro" id="IPR001650">
    <property type="entry name" value="Helicase_C-like"/>
</dbReference>
<evidence type="ECO:0000313" key="15">
    <source>
        <dbReference type="Proteomes" id="UP000002532"/>
    </source>
</evidence>
<dbReference type="InterPro" id="IPR014001">
    <property type="entry name" value="Helicase_ATP-bd"/>
</dbReference>
<evidence type="ECO:0000256" key="3">
    <source>
        <dbReference type="ARBA" id="ARBA00022723"/>
    </source>
</evidence>
<evidence type="ECO:0000256" key="1">
    <source>
        <dbReference type="ARBA" id="ARBA00022515"/>
    </source>
</evidence>
<keyword evidence="5 12" id="KW-0378">Hydrolase</keyword>
<dbReference type="NCBIfam" id="TIGR00595">
    <property type="entry name" value="priA"/>
    <property type="match status" value="1"/>
</dbReference>
<dbReference type="InterPro" id="IPR027417">
    <property type="entry name" value="P-loop_NTPase"/>
</dbReference>
<evidence type="ECO:0000256" key="9">
    <source>
        <dbReference type="ARBA" id="ARBA00023125"/>
    </source>
</evidence>
<dbReference type="GO" id="GO:0005524">
    <property type="term" value="F:ATP binding"/>
    <property type="evidence" value="ECO:0007669"/>
    <property type="project" value="UniProtKB-UniRule"/>
</dbReference>